<reference evidence="1" key="1">
    <citation type="submission" date="2014-11" db="EMBL/GenBank/DDBJ databases">
        <authorList>
            <person name="Amaro Gonzalez C."/>
        </authorList>
    </citation>
    <scope>NUCLEOTIDE SEQUENCE</scope>
</reference>
<name>A0A0E9S9P2_ANGAN</name>
<dbReference type="EMBL" id="GBXM01070640">
    <property type="protein sequence ID" value="JAH37937.1"/>
    <property type="molecule type" value="Transcribed_RNA"/>
</dbReference>
<accession>A0A0E9S9P2</accession>
<proteinExistence type="predicted"/>
<evidence type="ECO:0000313" key="1">
    <source>
        <dbReference type="EMBL" id="JAH37937.1"/>
    </source>
</evidence>
<organism evidence="1">
    <name type="scientific">Anguilla anguilla</name>
    <name type="common">European freshwater eel</name>
    <name type="synonym">Muraena anguilla</name>
    <dbReference type="NCBI Taxonomy" id="7936"/>
    <lineage>
        <taxon>Eukaryota</taxon>
        <taxon>Metazoa</taxon>
        <taxon>Chordata</taxon>
        <taxon>Craniata</taxon>
        <taxon>Vertebrata</taxon>
        <taxon>Euteleostomi</taxon>
        <taxon>Actinopterygii</taxon>
        <taxon>Neopterygii</taxon>
        <taxon>Teleostei</taxon>
        <taxon>Anguilliformes</taxon>
        <taxon>Anguillidae</taxon>
        <taxon>Anguilla</taxon>
    </lineage>
</organism>
<dbReference type="AlphaFoldDB" id="A0A0E9S9P2"/>
<sequence>MLHAILKTSLELIRRGTTHKNRPWVSRSHFIHFFYSFLVSGKLECRKR</sequence>
<protein>
    <submittedName>
        <fullName evidence="1">Uncharacterized protein</fullName>
    </submittedName>
</protein>
<reference evidence="1" key="2">
    <citation type="journal article" date="2015" name="Fish Shellfish Immunol.">
        <title>Early steps in the European eel (Anguilla anguilla)-Vibrio vulnificus interaction in the gills: Role of the RtxA13 toxin.</title>
        <authorList>
            <person name="Callol A."/>
            <person name="Pajuelo D."/>
            <person name="Ebbesson L."/>
            <person name="Teles M."/>
            <person name="MacKenzie S."/>
            <person name="Amaro C."/>
        </authorList>
    </citation>
    <scope>NUCLEOTIDE SEQUENCE</scope>
</reference>